<organism evidence="1 2">
    <name type="scientific">Psilocybe cyanescens</name>
    <dbReference type="NCBI Taxonomy" id="93625"/>
    <lineage>
        <taxon>Eukaryota</taxon>
        <taxon>Fungi</taxon>
        <taxon>Dikarya</taxon>
        <taxon>Basidiomycota</taxon>
        <taxon>Agaricomycotina</taxon>
        <taxon>Agaricomycetes</taxon>
        <taxon>Agaricomycetidae</taxon>
        <taxon>Agaricales</taxon>
        <taxon>Agaricineae</taxon>
        <taxon>Strophariaceae</taxon>
        <taxon>Psilocybe</taxon>
    </lineage>
</organism>
<evidence type="ECO:0000313" key="1">
    <source>
        <dbReference type="EMBL" id="PPQ81585.1"/>
    </source>
</evidence>
<reference evidence="1 2" key="1">
    <citation type="journal article" date="2018" name="Evol. Lett.">
        <title>Horizontal gene cluster transfer increased hallucinogenic mushroom diversity.</title>
        <authorList>
            <person name="Reynolds H.T."/>
            <person name="Vijayakumar V."/>
            <person name="Gluck-Thaler E."/>
            <person name="Korotkin H.B."/>
            <person name="Matheny P.B."/>
            <person name="Slot J.C."/>
        </authorList>
    </citation>
    <scope>NUCLEOTIDE SEQUENCE [LARGE SCALE GENOMIC DNA]</scope>
    <source>
        <strain evidence="1 2">2631</strain>
    </source>
</reference>
<proteinExistence type="predicted"/>
<dbReference type="InParanoid" id="A0A409WST1"/>
<evidence type="ECO:0000313" key="2">
    <source>
        <dbReference type="Proteomes" id="UP000283269"/>
    </source>
</evidence>
<sequence length="156" mass="18028">MLKSFHRCQGLLKQEQELSVAVAPPTSTSFDPFSHSPEHHLHCLILHICPIHLRPPLALYHAPHLALISKQLASLVSVSPSRACKFLTIDAKKMCGQPTEVETELRIRETVEVEAEAEAERWMWVWVSMKWMQRMMWKETKEMVILLTDAMEACRR</sequence>
<accession>A0A409WST1</accession>
<protein>
    <submittedName>
        <fullName evidence="1">Uncharacterized protein</fullName>
    </submittedName>
</protein>
<dbReference type="AlphaFoldDB" id="A0A409WST1"/>
<keyword evidence="2" id="KW-1185">Reference proteome</keyword>
<dbReference type="EMBL" id="NHYD01003236">
    <property type="protein sequence ID" value="PPQ81585.1"/>
    <property type="molecule type" value="Genomic_DNA"/>
</dbReference>
<name>A0A409WST1_PSICY</name>
<gene>
    <name evidence="1" type="ORF">CVT25_013424</name>
</gene>
<comment type="caution">
    <text evidence="1">The sequence shown here is derived from an EMBL/GenBank/DDBJ whole genome shotgun (WGS) entry which is preliminary data.</text>
</comment>
<dbReference type="Proteomes" id="UP000283269">
    <property type="component" value="Unassembled WGS sequence"/>
</dbReference>